<accession>A0A143DGU5</accession>
<proteinExistence type="predicted"/>
<dbReference type="EMBL" id="KU096999">
    <property type="protein sequence ID" value="AMW36211.1"/>
    <property type="molecule type" value="Genomic_DNA"/>
</dbReference>
<organism evidence="1">
    <name type="scientific">Abalone herpesvirus Taiwan/2005</name>
    <dbReference type="NCBI Taxonomy" id="1821058"/>
    <lineage>
        <taxon>Viruses</taxon>
        <taxon>Duplodnaviria</taxon>
        <taxon>Heunggongvirae</taxon>
        <taxon>Peploviricota</taxon>
        <taxon>Herviviricetes</taxon>
        <taxon>Herpesvirales</taxon>
    </lineage>
</organism>
<gene>
    <name evidence="1" type="ORF">tc2005_p067c</name>
</gene>
<name>A0A143DGU5_9VIRU</name>
<protein>
    <submittedName>
        <fullName evidence="1">Uncharacterized protein</fullName>
    </submittedName>
</protein>
<evidence type="ECO:0000313" key="1">
    <source>
        <dbReference type="EMBL" id="AMW36211.1"/>
    </source>
</evidence>
<sequence length="322" mass="35569">MTSYLNRLNASPNKEHIDNFAGTFVPTGAVQNIRVSSLTDAVAIANTTNTSFISGINVNFMNTLVNLHHRAPQLVTATEGLIQTARDGVPVVQTGPNPIEAGKTITVIPPITDQSGTYVYTVGATEGLVYVPETVEIVHFAEEFNQFLSSFFLFQELAEKIQNEDAFEDLIKIIGDIKLNNNSIWMRLMAAVQTNLPGMIDDAAAAREVMRVVEIYWLPVIDENHLYDTDTSVIDSIKNLAEKFANIKFGDIKQSYVNGAAREVSFQALLQAVNFADQLANKIKRIGDQLKKFTPYPVGTIIKSPGTKIYRKQEMIIALTQA</sequence>
<reference evidence="1" key="1">
    <citation type="submission" date="2015-11" db="EMBL/GenBank/DDBJ databases">
        <authorList>
            <person name="Chen M.H."/>
            <person name="Kuo S.T."/>
            <person name="Chang P.H."/>
        </authorList>
    </citation>
    <scope>NUCLEOTIDE SEQUENCE</scope>
    <source>
        <strain evidence="1">Taiwan/2005</strain>
    </source>
</reference>